<accession>A0A034WI80</accession>
<dbReference type="InterPro" id="IPR010562">
    <property type="entry name" value="Haemolymph_juvenile_hormone-bd"/>
</dbReference>
<dbReference type="SMART" id="SM00700">
    <property type="entry name" value="JHBP"/>
    <property type="match status" value="1"/>
</dbReference>
<keyword evidence="1" id="KW-0732">Signal</keyword>
<keyword evidence="4" id="KW-0812">Transmembrane</keyword>
<dbReference type="GO" id="GO:0007623">
    <property type="term" value="P:circadian rhythm"/>
    <property type="evidence" value="ECO:0007669"/>
    <property type="project" value="UniProtKB-ARBA"/>
</dbReference>
<dbReference type="Gene3D" id="3.15.10.30">
    <property type="entry name" value="Haemolymph juvenile hormone binding protein"/>
    <property type="match status" value="1"/>
</dbReference>
<dbReference type="FunFam" id="3.15.10.30:FF:000001">
    <property type="entry name" value="Takeout-like protein 1"/>
    <property type="match status" value="1"/>
</dbReference>
<evidence type="ECO:0000256" key="3">
    <source>
        <dbReference type="ARBA" id="ARBA00060902"/>
    </source>
</evidence>
<evidence type="ECO:0000256" key="2">
    <source>
        <dbReference type="ARBA" id="ARBA00023108"/>
    </source>
</evidence>
<dbReference type="GO" id="GO:0005615">
    <property type="term" value="C:extracellular space"/>
    <property type="evidence" value="ECO:0007669"/>
    <property type="project" value="TreeGrafter"/>
</dbReference>
<reference evidence="5" key="1">
    <citation type="journal article" date="2014" name="BMC Genomics">
        <title>Characterizing the developmental transcriptome of the oriental fruit fly, Bactrocera dorsalis (Diptera: Tephritidae) through comparative genomic analysis with Drosophila melanogaster utilizing modENCODE datasets.</title>
        <authorList>
            <person name="Geib S.M."/>
            <person name="Calla B."/>
            <person name="Hall B."/>
            <person name="Hou S."/>
            <person name="Manoukis N.C."/>
        </authorList>
    </citation>
    <scope>NUCLEOTIDE SEQUENCE</scope>
    <source>
        <strain evidence="5">Punador</strain>
    </source>
</reference>
<keyword evidence="2" id="KW-0090">Biological rhythms</keyword>
<feature type="non-terminal residue" evidence="5">
    <location>
        <position position="1"/>
    </location>
</feature>
<dbReference type="OrthoDB" id="8175281at2759"/>
<evidence type="ECO:0000313" key="5">
    <source>
        <dbReference type="EMBL" id="JAC54047.1"/>
    </source>
</evidence>
<keyword evidence="4" id="KW-1133">Transmembrane helix</keyword>
<organism evidence="5">
    <name type="scientific">Bactrocera dorsalis</name>
    <name type="common">Oriental fruit fly</name>
    <name type="synonym">Dacus dorsalis</name>
    <dbReference type="NCBI Taxonomy" id="27457"/>
    <lineage>
        <taxon>Eukaryota</taxon>
        <taxon>Metazoa</taxon>
        <taxon>Ecdysozoa</taxon>
        <taxon>Arthropoda</taxon>
        <taxon>Hexapoda</taxon>
        <taxon>Insecta</taxon>
        <taxon>Pterygota</taxon>
        <taxon>Neoptera</taxon>
        <taxon>Endopterygota</taxon>
        <taxon>Diptera</taxon>
        <taxon>Brachycera</taxon>
        <taxon>Muscomorpha</taxon>
        <taxon>Tephritoidea</taxon>
        <taxon>Tephritidae</taxon>
        <taxon>Bactrocera</taxon>
        <taxon>Bactrocera</taxon>
    </lineage>
</organism>
<dbReference type="PANTHER" id="PTHR11008">
    <property type="entry name" value="PROTEIN TAKEOUT-LIKE PROTEIN"/>
    <property type="match status" value="1"/>
</dbReference>
<comment type="similarity">
    <text evidence="3">Belongs to the TO family.</text>
</comment>
<evidence type="ECO:0000256" key="4">
    <source>
        <dbReference type="SAM" id="Phobius"/>
    </source>
</evidence>
<protein>
    <submittedName>
        <fullName evidence="5">Protein takeout</fullName>
    </submittedName>
</protein>
<dbReference type="Pfam" id="PF06585">
    <property type="entry name" value="JHBP"/>
    <property type="match status" value="1"/>
</dbReference>
<dbReference type="InterPro" id="IPR038606">
    <property type="entry name" value="To_sf"/>
</dbReference>
<feature type="transmembrane region" description="Helical" evidence="4">
    <location>
        <begin position="7"/>
        <end position="26"/>
    </location>
</feature>
<dbReference type="PANTHER" id="PTHR11008:SF25">
    <property type="entry name" value="IP09473P-RELATED"/>
    <property type="match status" value="1"/>
</dbReference>
<sequence>ARQARRIFLSAIAILGRIVHLNIFARNFLVLKLFNACDKLPLRAKMSAKLCSLSFLLALTLQVSLVFGKHLVDKPSFLNPCDFNDNNLNTCFASNFQVLFREWKDGIPGLKSLGPLEPLSIKRLKINQSGALQINADIENLLVDGASGAKVVEASVDKSTLDVYAKLEIPQLHATGNYKVKGSVLGLNLNGQGTASFVAKNIVLSFNIKTRVRREGDLVFSEILDLKAKIRNIGDFHIDVKNLFGGQRDIEDTANDLFNQNWRELYGTLAPTLEQTLELVLKDRFTKIYSFVPANFFIINLP</sequence>
<evidence type="ECO:0000256" key="1">
    <source>
        <dbReference type="ARBA" id="ARBA00022729"/>
    </source>
</evidence>
<keyword evidence="4" id="KW-0472">Membrane</keyword>
<dbReference type="EMBL" id="GAKP01004905">
    <property type="protein sequence ID" value="JAC54047.1"/>
    <property type="molecule type" value="Transcribed_RNA"/>
</dbReference>
<name>A0A034WI80_BACDO</name>
<gene>
    <name evidence="5" type="primary">TAKT</name>
</gene>
<proteinExistence type="inferred from homology"/>
<dbReference type="AlphaFoldDB" id="A0A034WI80"/>